<dbReference type="PIRSF" id="PIRSF000495">
    <property type="entry name" value="Amidotransf_hisH"/>
    <property type="match status" value="1"/>
</dbReference>
<dbReference type="EC" id="4.3.2.10" evidence="10"/>
<dbReference type="GO" id="GO:0000105">
    <property type="term" value="P:L-histidine biosynthetic process"/>
    <property type="evidence" value="ECO:0007669"/>
    <property type="project" value="UniProtKB-UniRule"/>
</dbReference>
<dbReference type="HAMAP" id="MF_00278">
    <property type="entry name" value="HisH"/>
    <property type="match status" value="1"/>
</dbReference>
<dbReference type="PROSITE" id="PS51274">
    <property type="entry name" value="GATASE_COBBQ"/>
    <property type="match status" value="1"/>
</dbReference>
<keyword evidence="7 10" id="KW-0456">Lyase</keyword>
<evidence type="ECO:0000256" key="9">
    <source>
        <dbReference type="ARBA" id="ARBA00049534"/>
    </source>
</evidence>
<dbReference type="Pfam" id="PF00117">
    <property type="entry name" value="GATase"/>
    <property type="match status" value="1"/>
</dbReference>
<evidence type="ECO:0000256" key="5">
    <source>
        <dbReference type="ARBA" id="ARBA00022962"/>
    </source>
</evidence>
<evidence type="ECO:0000259" key="12">
    <source>
        <dbReference type="Pfam" id="PF00117"/>
    </source>
</evidence>
<keyword evidence="13" id="KW-0808">Transferase</keyword>
<evidence type="ECO:0000256" key="10">
    <source>
        <dbReference type="HAMAP-Rule" id="MF_00278"/>
    </source>
</evidence>
<reference evidence="13" key="1">
    <citation type="submission" date="2020-01" db="EMBL/GenBank/DDBJ databases">
        <authorList>
            <person name="Meier V. D."/>
            <person name="Meier V D."/>
        </authorList>
    </citation>
    <scope>NUCLEOTIDE SEQUENCE</scope>
    <source>
        <strain evidence="13">HLG_WM_MAG_01</strain>
    </source>
</reference>
<sequence>MIGIVDYNMGNLASVINAFTKVGANARLESDPSKLCDYDKLILPGVGAFGDAMEHLQSNGMDEAVKAFANSGKPLLGICLGMQLLFESSQEFAKDSNGTQGLGLIPGKVIAFDESKFDHPNKVPHMGWNELFVQSDTALFDGLDKDFYLYFVHSFHAECDDKYAIGKTHYGYQFVSAVQNNNIYGIQPHPEKSHENGLKIIENFTKL</sequence>
<evidence type="ECO:0000256" key="4">
    <source>
        <dbReference type="ARBA" id="ARBA00022801"/>
    </source>
</evidence>
<comment type="pathway">
    <text evidence="1 10">Amino-acid biosynthesis; L-histidine biosynthesis; L-histidine from 5-phospho-alpha-D-ribose 1-diphosphate: step 5/9.</text>
</comment>
<comment type="subcellular location">
    <subcellularLocation>
        <location evidence="10">Cytoplasm</location>
    </subcellularLocation>
</comment>
<keyword evidence="13" id="KW-0328">Glycosyltransferase</keyword>
<dbReference type="GO" id="GO:0000107">
    <property type="term" value="F:imidazoleglycerol-phosphate synthase activity"/>
    <property type="evidence" value="ECO:0007669"/>
    <property type="project" value="UniProtKB-UniRule"/>
</dbReference>
<dbReference type="Gene3D" id="3.40.50.880">
    <property type="match status" value="1"/>
</dbReference>
<evidence type="ECO:0000256" key="1">
    <source>
        <dbReference type="ARBA" id="ARBA00005091"/>
    </source>
</evidence>
<dbReference type="GO" id="GO:0005737">
    <property type="term" value="C:cytoplasm"/>
    <property type="evidence" value="ECO:0007669"/>
    <property type="project" value="UniProtKB-SubCell"/>
</dbReference>
<evidence type="ECO:0000256" key="3">
    <source>
        <dbReference type="ARBA" id="ARBA00022605"/>
    </source>
</evidence>
<evidence type="ECO:0000256" key="7">
    <source>
        <dbReference type="ARBA" id="ARBA00023239"/>
    </source>
</evidence>
<comment type="subunit">
    <text evidence="2 10">Heterodimer of HisH and HisF.</text>
</comment>
<accession>A0A6S6TJP5</accession>
<dbReference type="InterPro" id="IPR010139">
    <property type="entry name" value="Imidazole-glycPsynth_HisH"/>
</dbReference>
<feature type="active site" evidence="10 11">
    <location>
        <position position="191"/>
    </location>
</feature>
<dbReference type="PANTHER" id="PTHR42701:SF1">
    <property type="entry name" value="IMIDAZOLE GLYCEROL PHOSPHATE SYNTHASE SUBUNIT HISH"/>
    <property type="match status" value="1"/>
</dbReference>
<evidence type="ECO:0000256" key="8">
    <source>
        <dbReference type="ARBA" id="ARBA00047838"/>
    </source>
</evidence>
<keyword evidence="5 10" id="KW-0315">Glutamine amidotransferase</keyword>
<feature type="domain" description="Glutamine amidotransferase" evidence="12">
    <location>
        <begin position="5"/>
        <end position="204"/>
    </location>
</feature>
<dbReference type="GO" id="GO:0004359">
    <property type="term" value="F:glutaminase activity"/>
    <property type="evidence" value="ECO:0007669"/>
    <property type="project" value="UniProtKB-EC"/>
</dbReference>
<dbReference type="SUPFAM" id="SSF52317">
    <property type="entry name" value="Class I glutamine amidotransferase-like"/>
    <property type="match status" value="1"/>
</dbReference>
<keyword evidence="6 10" id="KW-0368">Histidine biosynthesis</keyword>
<organism evidence="13">
    <name type="scientific">uncultured Sulfurovum sp</name>
    <dbReference type="NCBI Taxonomy" id="269237"/>
    <lineage>
        <taxon>Bacteria</taxon>
        <taxon>Pseudomonadati</taxon>
        <taxon>Campylobacterota</taxon>
        <taxon>Epsilonproteobacteria</taxon>
        <taxon>Campylobacterales</taxon>
        <taxon>Sulfurovaceae</taxon>
        <taxon>Sulfurovum</taxon>
        <taxon>environmental samples</taxon>
    </lineage>
</organism>
<keyword evidence="3 10" id="KW-0028">Amino-acid biosynthesis</keyword>
<dbReference type="InterPro" id="IPR029062">
    <property type="entry name" value="Class_I_gatase-like"/>
</dbReference>
<evidence type="ECO:0000256" key="2">
    <source>
        <dbReference type="ARBA" id="ARBA00011152"/>
    </source>
</evidence>
<keyword evidence="4 10" id="KW-0378">Hydrolase</keyword>
<evidence type="ECO:0000256" key="6">
    <source>
        <dbReference type="ARBA" id="ARBA00023102"/>
    </source>
</evidence>
<dbReference type="GO" id="GO:0016829">
    <property type="term" value="F:lyase activity"/>
    <property type="evidence" value="ECO:0007669"/>
    <property type="project" value="UniProtKB-KW"/>
</dbReference>
<gene>
    <name evidence="10" type="primary">hisH</name>
    <name evidence="13" type="ORF">HELGO_WM549</name>
</gene>
<evidence type="ECO:0000256" key="11">
    <source>
        <dbReference type="PIRSR" id="PIRSR000495-1"/>
    </source>
</evidence>
<proteinExistence type="inferred from homology"/>
<protein>
    <recommendedName>
        <fullName evidence="10">Imidazole glycerol phosphate synthase subunit HisH</fullName>
        <ecNumber evidence="10">4.3.2.10</ecNumber>
    </recommendedName>
    <alternativeName>
        <fullName evidence="10">IGP synthase glutaminase subunit</fullName>
        <ecNumber evidence="10">3.5.1.2</ecNumber>
    </alternativeName>
    <alternativeName>
        <fullName evidence="10">IGP synthase subunit HisH</fullName>
    </alternativeName>
    <alternativeName>
        <fullName evidence="10">ImGP synthase subunit HisH</fullName>
        <shortName evidence="10">IGPS subunit HisH</shortName>
    </alternativeName>
</protein>
<dbReference type="PROSITE" id="PS51273">
    <property type="entry name" value="GATASE_TYPE_1"/>
    <property type="match status" value="1"/>
</dbReference>
<dbReference type="EC" id="3.5.1.2" evidence="10"/>
<feature type="active site" description="Nucleophile" evidence="10 11">
    <location>
        <position position="79"/>
    </location>
</feature>
<comment type="function">
    <text evidence="10">IGPS catalyzes the conversion of PRFAR and glutamine to IGP, AICAR and glutamate. The HisH subunit catalyzes the hydrolysis of glutamine to glutamate and ammonia as part of the synthesis of IGP and AICAR. The resulting ammonia molecule is channeled to the active site of HisF.</text>
</comment>
<dbReference type="NCBIfam" id="TIGR01855">
    <property type="entry name" value="IMP_synth_hisH"/>
    <property type="match status" value="1"/>
</dbReference>
<dbReference type="EMBL" id="CACVAS010000107">
    <property type="protein sequence ID" value="CAA6819574.1"/>
    <property type="molecule type" value="Genomic_DNA"/>
</dbReference>
<comment type="catalytic activity">
    <reaction evidence="8 10">
        <text>5-[(5-phospho-1-deoxy-D-ribulos-1-ylimino)methylamino]-1-(5-phospho-beta-D-ribosyl)imidazole-4-carboxamide + L-glutamine = D-erythro-1-(imidazol-4-yl)glycerol 3-phosphate + 5-amino-1-(5-phospho-beta-D-ribosyl)imidazole-4-carboxamide + L-glutamate + H(+)</text>
        <dbReference type="Rhea" id="RHEA:24793"/>
        <dbReference type="ChEBI" id="CHEBI:15378"/>
        <dbReference type="ChEBI" id="CHEBI:29985"/>
        <dbReference type="ChEBI" id="CHEBI:58278"/>
        <dbReference type="ChEBI" id="CHEBI:58359"/>
        <dbReference type="ChEBI" id="CHEBI:58475"/>
        <dbReference type="ChEBI" id="CHEBI:58525"/>
        <dbReference type="EC" id="4.3.2.10"/>
    </reaction>
</comment>
<dbReference type="PANTHER" id="PTHR42701">
    <property type="entry name" value="IMIDAZOLE GLYCEROL PHOSPHATE SYNTHASE SUBUNIT HISH"/>
    <property type="match status" value="1"/>
</dbReference>
<comment type="catalytic activity">
    <reaction evidence="9 10">
        <text>L-glutamine + H2O = L-glutamate + NH4(+)</text>
        <dbReference type="Rhea" id="RHEA:15889"/>
        <dbReference type="ChEBI" id="CHEBI:15377"/>
        <dbReference type="ChEBI" id="CHEBI:28938"/>
        <dbReference type="ChEBI" id="CHEBI:29985"/>
        <dbReference type="ChEBI" id="CHEBI:58359"/>
        <dbReference type="EC" id="3.5.1.2"/>
    </reaction>
</comment>
<dbReference type="InterPro" id="IPR017926">
    <property type="entry name" value="GATASE"/>
</dbReference>
<name>A0A6S6TJP5_9BACT</name>
<dbReference type="CDD" id="cd01748">
    <property type="entry name" value="GATase1_IGP_Synthase"/>
    <property type="match status" value="1"/>
</dbReference>
<evidence type="ECO:0000313" key="13">
    <source>
        <dbReference type="EMBL" id="CAA6819574.1"/>
    </source>
</evidence>
<dbReference type="AlphaFoldDB" id="A0A6S6TJP5"/>
<feature type="active site" evidence="10 11">
    <location>
        <position position="189"/>
    </location>
</feature>
<keyword evidence="10" id="KW-0963">Cytoplasm</keyword>
<dbReference type="UniPathway" id="UPA00031">
    <property type="reaction ID" value="UER00010"/>
</dbReference>